<dbReference type="KEGG" id="dmt:DESME_14540"/>
<organism evidence="2 3">
    <name type="scientific">Desulfitobacterium metallireducens DSM 15288</name>
    <dbReference type="NCBI Taxonomy" id="871968"/>
    <lineage>
        <taxon>Bacteria</taxon>
        <taxon>Bacillati</taxon>
        <taxon>Bacillota</taxon>
        <taxon>Clostridia</taxon>
        <taxon>Eubacteriales</taxon>
        <taxon>Desulfitobacteriaceae</taxon>
        <taxon>Desulfitobacterium</taxon>
    </lineage>
</organism>
<protein>
    <submittedName>
        <fullName evidence="2">Uncharacterized protein</fullName>
    </submittedName>
</protein>
<gene>
    <name evidence="2" type="ORF">DESME_14540</name>
</gene>
<evidence type="ECO:0000256" key="1">
    <source>
        <dbReference type="SAM" id="MobiDB-lite"/>
    </source>
</evidence>
<dbReference type="OrthoDB" id="1806651at2"/>
<dbReference type="eggNOG" id="ENOG502ZB1D">
    <property type="taxonomic scope" value="Bacteria"/>
</dbReference>
<keyword evidence="3" id="KW-1185">Reference proteome</keyword>
<feature type="region of interest" description="Disordered" evidence="1">
    <location>
        <begin position="46"/>
        <end position="104"/>
    </location>
</feature>
<dbReference type="EMBL" id="CP007032">
    <property type="protein sequence ID" value="AHF08106.1"/>
    <property type="molecule type" value="Genomic_DNA"/>
</dbReference>
<name>W0EGB3_9FIRM</name>
<proteinExistence type="predicted"/>
<evidence type="ECO:0000313" key="2">
    <source>
        <dbReference type="EMBL" id="AHF08106.1"/>
    </source>
</evidence>
<reference evidence="2 3" key="1">
    <citation type="submission" date="2013-12" db="EMBL/GenBank/DDBJ databases">
        <authorList>
            <consortium name="DOE Joint Genome Institute"/>
            <person name="Smidt H."/>
            <person name="Huntemann M."/>
            <person name="Han J."/>
            <person name="Chen A."/>
            <person name="Kyrpides N."/>
            <person name="Mavromatis K."/>
            <person name="Markowitz V."/>
            <person name="Palaniappan K."/>
            <person name="Ivanova N."/>
            <person name="Schaumberg A."/>
            <person name="Pati A."/>
            <person name="Liolios K."/>
            <person name="Nordberg H.P."/>
            <person name="Cantor M.N."/>
            <person name="Hua S.X."/>
            <person name="Woyke T."/>
        </authorList>
    </citation>
    <scope>NUCLEOTIDE SEQUENCE [LARGE SCALE GENOMIC DNA]</scope>
    <source>
        <strain evidence="3">DSM 15288</strain>
    </source>
</reference>
<dbReference type="AlphaFoldDB" id="W0EGB3"/>
<feature type="compositionally biased region" description="Polar residues" evidence="1">
    <location>
        <begin position="78"/>
        <end position="97"/>
    </location>
</feature>
<evidence type="ECO:0000313" key="3">
    <source>
        <dbReference type="Proteomes" id="UP000010847"/>
    </source>
</evidence>
<accession>W0EGB3</accession>
<dbReference type="RefSeq" id="WP_006718437.1">
    <property type="nucleotide sequence ID" value="NZ_CP007032.1"/>
</dbReference>
<dbReference type="HOGENOM" id="CLU_1150401_0_0_9"/>
<dbReference type="Proteomes" id="UP000010847">
    <property type="component" value="Chromosome"/>
</dbReference>
<sequence>MEFDKRKVLTLAGTLVLAGAVVVGGIYGPSAWKVFMDRSISGDQNPVVMQTPPVDDASATSIGAGGNTSGQPKATGASPASTVTNPPGINVTPQGDVSGSKKYKEPDTKDLALAPSVQDYFGDGALSQDALNLAFSASWNVHQYVDGYLYGPNAGPQMNEQDIKKYIVFHKSVWDNQMKKEAEANKASSLSNYLDVMFNRGIDAFNAKDKVRIEQFHQEIHDLDAHILRNDTSAKIYGATPFATKR</sequence>